<dbReference type="SUPFAM" id="SSF48008">
    <property type="entry name" value="GntR ligand-binding domain-like"/>
    <property type="match status" value="1"/>
</dbReference>
<feature type="region of interest" description="Disordered" evidence="4">
    <location>
        <begin position="1"/>
        <end position="23"/>
    </location>
</feature>
<gene>
    <name evidence="6" type="ORF">JMJ55_15030</name>
</gene>
<evidence type="ECO:0000256" key="4">
    <source>
        <dbReference type="SAM" id="MobiDB-lite"/>
    </source>
</evidence>
<reference evidence="6 7" key="1">
    <citation type="submission" date="2021-01" db="EMBL/GenBank/DDBJ databases">
        <title>Belnapia mucosa sp. nov. and Belnapia arida sp. nov., isolated from the Tabernas Desert (Almeria, Spain).</title>
        <authorList>
            <person name="Molina-Menor E."/>
            <person name="Vidal-Verdu A."/>
            <person name="Calonge A."/>
            <person name="Satari L."/>
            <person name="Pereto Magraner J."/>
            <person name="Porcar Miralles M."/>
        </authorList>
    </citation>
    <scope>NUCLEOTIDE SEQUENCE [LARGE SCALE GENOMIC DNA]</scope>
    <source>
        <strain evidence="6 7">T6</strain>
    </source>
</reference>
<evidence type="ECO:0000256" key="1">
    <source>
        <dbReference type="ARBA" id="ARBA00023015"/>
    </source>
</evidence>
<evidence type="ECO:0000313" key="6">
    <source>
        <dbReference type="EMBL" id="MBL6456647.1"/>
    </source>
</evidence>
<dbReference type="SMART" id="SM00345">
    <property type="entry name" value="HTH_GNTR"/>
    <property type="match status" value="1"/>
</dbReference>
<dbReference type="Pfam" id="PF00392">
    <property type="entry name" value="GntR"/>
    <property type="match status" value="1"/>
</dbReference>
<evidence type="ECO:0000256" key="2">
    <source>
        <dbReference type="ARBA" id="ARBA00023125"/>
    </source>
</evidence>
<organism evidence="6 7">
    <name type="scientific">Belnapia mucosa</name>
    <dbReference type="NCBI Taxonomy" id="2804532"/>
    <lineage>
        <taxon>Bacteria</taxon>
        <taxon>Pseudomonadati</taxon>
        <taxon>Pseudomonadota</taxon>
        <taxon>Alphaproteobacteria</taxon>
        <taxon>Acetobacterales</taxon>
        <taxon>Roseomonadaceae</taxon>
        <taxon>Belnapia</taxon>
    </lineage>
</organism>
<proteinExistence type="predicted"/>
<keyword evidence="2" id="KW-0238">DNA-binding</keyword>
<evidence type="ECO:0000259" key="5">
    <source>
        <dbReference type="PROSITE" id="PS50949"/>
    </source>
</evidence>
<dbReference type="RefSeq" id="WP_202826366.1">
    <property type="nucleotide sequence ID" value="NZ_JAEUXJ010000005.1"/>
</dbReference>
<keyword evidence="1" id="KW-0805">Transcription regulation</keyword>
<sequence length="254" mass="27964">MNSKRSPPVAPPDWGPSSRLLRSNPPRTLADEALLRIRADIVAGRLGAGERLQPDLLEVRYGLGRSPIREALSRLATEGLVHGEGQRGFAVSPLSEAELLDIAGLRRRLSTEALALSIARGDEDWEAEVIASFHRLSRFEERLEAMSDDAADEWERRNRDFHRALEAACGSPWLQHFCDILYDQSERYRRAFVRYPAINPAIRAQHEAIMAAAIGRDAARATGLLGDHIMQGAEATLALLRAASPTSIGTGDRA</sequence>
<comment type="caution">
    <text evidence="6">The sequence shown here is derived from an EMBL/GenBank/DDBJ whole genome shotgun (WGS) entry which is preliminary data.</text>
</comment>
<keyword evidence="3" id="KW-0804">Transcription</keyword>
<dbReference type="Gene3D" id="1.10.10.10">
    <property type="entry name" value="Winged helix-like DNA-binding domain superfamily/Winged helix DNA-binding domain"/>
    <property type="match status" value="1"/>
</dbReference>
<feature type="domain" description="HTH gntR-type" evidence="5">
    <location>
        <begin position="27"/>
        <end position="94"/>
    </location>
</feature>
<dbReference type="Gene3D" id="1.20.120.530">
    <property type="entry name" value="GntR ligand-binding domain-like"/>
    <property type="match status" value="1"/>
</dbReference>
<dbReference type="SUPFAM" id="SSF46785">
    <property type="entry name" value="Winged helix' DNA-binding domain"/>
    <property type="match status" value="1"/>
</dbReference>
<dbReference type="Proteomes" id="UP000606490">
    <property type="component" value="Unassembled WGS sequence"/>
</dbReference>
<dbReference type="PROSITE" id="PS50949">
    <property type="entry name" value="HTH_GNTR"/>
    <property type="match status" value="1"/>
</dbReference>
<protein>
    <submittedName>
        <fullName evidence="6">FCD domain-containing protein</fullName>
    </submittedName>
</protein>
<dbReference type="PANTHER" id="PTHR43537">
    <property type="entry name" value="TRANSCRIPTIONAL REGULATOR, GNTR FAMILY"/>
    <property type="match status" value="1"/>
</dbReference>
<dbReference type="PANTHER" id="PTHR43537:SF20">
    <property type="entry name" value="HTH-TYPE TRANSCRIPTIONAL REPRESSOR GLAR"/>
    <property type="match status" value="1"/>
</dbReference>
<dbReference type="InterPro" id="IPR008920">
    <property type="entry name" value="TF_FadR/GntR_C"/>
</dbReference>
<dbReference type="EMBL" id="JAEUXJ010000005">
    <property type="protein sequence ID" value="MBL6456647.1"/>
    <property type="molecule type" value="Genomic_DNA"/>
</dbReference>
<evidence type="ECO:0000256" key="3">
    <source>
        <dbReference type="ARBA" id="ARBA00023163"/>
    </source>
</evidence>
<dbReference type="Pfam" id="PF07729">
    <property type="entry name" value="FCD"/>
    <property type="match status" value="1"/>
</dbReference>
<dbReference type="SMART" id="SM00895">
    <property type="entry name" value="FCD"/>
    <property type="match status" value="1"/>
</dbReference>
<dbReference type="InterPro" id="IPR036390">
    <property type="entry name" value="WH_DNA-bd_sf"/>
</dbReference>
<name>A0ABS1V4N4_9PROT</name>
<accession>A0ABS1V4N4</accession>
<dbReference type="InterPro" id="IPR000524">
    <property type="entry name" value="Tscrpt_reg_HTH_GntR"/>
</dbReference>
<keyword evidence="7" id="KW-1185">Reference proteome</keyword>
<dbReference type="InterPro" id="IPR036388">
    <property type="entry name" value="WH-like_DNA-bd_sf"/>
</dbReference>
<evidence type="ECO:0000313" key="7">
    <source>
        <dbReference type="Proteomes" id="UP000606490"/>
    </source>
</evidence>
<dbReference type="InterPro" id="IPR011711">
    <property type="entry name" value="GntR_C"/>
</dbReference>